<keyword evidence="2" id="KW-0378">Hydrolase</keyword>
<comment type="caution">
    <text evidence="2">The sequence shown here is derived from an EMBL/GenBank/DDBJ whole genome shotgun (WGS) entry which is preliminary data.</text>
</comment>
<evidence type="ECO:0000313" key="2">
    <source>
        <dbReference type="EMBL" id="NER16578.1"/>
    </source>
</evidence>
<protein>
    <submittedName>
        <fullName evidence="2">Serine hydrolase</fullName>
    </submittedName>
</protein>
<organism evidence="2 3">
    <name type="scientific">Spongiivirga citrea</name>
    <dbReference type="NCBI Taxonomy" id="1481457"/>
    <lineage>
        <taxon>Bacteria</taxon>
        <taxon>Pseudomonadati</taxon>
        <taxon>Bacteroidota</taxon>
        <taxon>Flavobacteriia</taxon>
        <taxon>Flavobacteriales</taxon>
        <taxon>Flavobacteriaceae</taxon>
        <taxon>Spongiivirga</taxon>
    </lineage>
</organism>
<dbReference type="EMBL" id="JAABOQ010000002">
    <property type="protein sequence ID" value="NER16578.1"/>
    <property type="molecule type" value="Genomic_DNA"/>
</dbReference>
<reference evidence="2 3" key="1">
    <citation type="submission" date="2020-01" db="EMBL/GenBank/DDBJ databases">
        <title>Spongiivirga citrea KCTC 32990T.</title>
        <authorList>
            <person name="Wang G."/>
        </authorList>
    </citation>
    <scope>NUCLEOTIDE SEQUENCE [LARGE SCALE GENOMIC DNA]</scope>
    <source>
        <strain evidence="2 3">KCTC 32990</strain>
    </source>
</reference>
<accession>A0A6M0CFE6</accession>
<dbReference type="AlphaFoldDB" id="A0A6M0CFE6"/>
<proteinExistence type="predicted"/>
<dbReference type="InterPro" id="IPR050491">
    <property type="entry name" value="AmpC-like"/>
</dbReference>
<dbReference type="PANTHER" id="PTHR46825:SF9">
    <property type="entry name" value="BETA-LACTAMASE-RELATED DOMAIN-CONTAINING PROTEIN"/>
    <property type="match status" value="1"/>
</dbReference>
<evidence type="ECO:0000313" key="3">
    <source>
        <dbReference type="Proteomes" id="UP000474296"/>
    </source>
</evidence>
<dbReference type="SUPFAM" id="SSF56601">
    <property type="entry name" value="beta-lactamase/transpeptidase-like"/>
    <property type="match status" value="1"/>
</dbReference>
<dbReference type="InterPro" id="IPR012338">
    <property type="entry name" value="Beta-lactam/transpept-like"/>
</dbReference>
<dbReference type="PANTHER" id="PTHR46825">
    <property type="entry name" value="D-ALANYL-D-ALANINE-CARBOXYPEPTIDASE/ENDOPEPTIDASE AMPH"/>
    <property type="match status" value="1"/>
</dbReference>
<sequence length="568" mass="63036">MKNIIAIVLCFTSVICFSQEAQKREITSSQIDAIFSQWDTQDKPGIAVGVLSDGKIMYTKGYGLANLEHKIPISPETKFHIGDIAKEFTVYALLLLEERGQLSLQDDIRKYMPNLMPFSHPISIEQLIHHTSGLNNSEVAKALAGWREEDLFTKKQAYNMVKSQAKSLTNSGNEQRHSDTGFMILEDLIAKISNTSYADFVSKEIFKPLGMTNSVFDTQGAVIANKAQGYFAQNDGFASSSMNHNHTIVSDVYTTVGDMCLWAKELGNPKIGTELMVKKFDGLSIVNGKEVDESNTSLYTGGHRFWNFRGAKKIYHIEVAGGYASKLIRYPEYDLAVVIMGNDGAYNGYAGTGASALYIEDFLDTEANNVSSKISSKKLSRKQLTAFEGDYWDGNNHSSRKIHVTNDTLRYFRGPGNESALVPLTKNSFKMITGGEVTVNFDTKAVPKKMSVIVGEDTFQLVAYDPNANWAKNLSVFTGNYYAADLGTSYSLGIDQGKLILKHPRLEPVLLDPRILDVFSGDRRHFSSLAFKRDTNGTITGFKLSTSGVADIWFQKETTTRKKLAKAK</sequence>
<dbReference type="InterPro" id="IPR001466">
    <property type="entry name" value="Beta-lactam-related"/>
</dbReference>
<keyword evidence="3" id="KW-1185">Reference proteome</keyword>
<dbReference type="Proteomes" id="UP000474296">
    <property type="component" value="Unassembled WGS sequence"/>
</dbReference>
<dbReference type="Pfam" id="PF00144">
    <property type="entry name" value="Beta-lactamase"/>
    <property type="match status" value="1"/>
</dbReference>
<name>A0A6M0CFE6_9FLAO</name>
<dbReference type="RefSeq" id="WP_164029859.1">
    <property type="nucleotide sequence ID" value="NZ_JAABOQ010000002.1"/>
</dbReference>
<dbReference type="Gene3D" id="3.40.710.10">
    <property type="entry name" value="DD-peptidase/beta-lactamase superfamily"/>
    <property type="match status" value="1"/>
</dbReference>
<gene>
    <name evidence="2" type="ORF">GWK10_05115</name>
</gene>
<feature type="domain" description="Beta-lactamase-related" evidence="1">
    <location>
        <begin position="36"/>
        <end position="349"/>
    </location>
</feature>
<evidence type="ECO:0000259" key="1">
    <source>
        <dbReference type="Pfam" id="PF00144"/>
    </source>
</evidence>
<dbReference type="GO" id="GO:0016787">
    <property type="term" value="F:hydrolase activity"/>
    <property type="evidence" value="ECO:0007669"/>
    <property type="project" value="UniProtKB-KW"/>
</dbReference>